<dbReference type="AlphaFoldDB" id="A0A0L8G5W2"/>
<evidence type="ECO:0000313" key="1">
    <source>
        <dbReference type="EMBL" id="KOF72426.1"/>
    </source>
</evidence>
<accession>A0A0L8G5W2</accession>
<reference evidence="1" key="1">
    <citation type="submission" date="2015-07" db="EMBL/GenBank/DDBJ databases">
        <title>MeaNS - Measles Nucleotide Surveillance Program.</title>
        <authorList>
            <person name="Tran T."/>
            <person name="Druce J."/>
        </authorList>
    </citation>
    <scope>NUCLEOTIDE SEQUENCE</scope>
    <source>
        <strain evidence="1">UCB-OBI-ISO-001</strain>
        <tissue evidence="1">Gonad</tissue>
    </source>
</reference>
<dbReference type="EMBL" id="KQ423672">
    <property type="protein sequence ID" value="KOF72426.1"/>
    <property type="molecule type" value="Genomic_DNA"/>
</dbReference>
<proteinExistence type="predicted"/>
<gene>
    <name evidence="1" type="ORF">OCBIM_22039461mg</name>
</gene>
<organism evidence="1">
    <name type="scientific">Octopus bimaculoides</name>
    <name type="common">California two-spotted octopus</name>
    <dbReference type="NCBI Taxonomy" id="37653"/>
    <lineage>
        <taxon>Eukaryota</taxon>
        <taxon>Metazoa</taxon>
        <taxon>Spiralia</taxon>
        <taxon>Lophotrochozoa</taxon>
        <taxon>Mollusca</taxon>
        <taxon>Cephalopoda</taxon>
        <taxon>Coleoidea</taxon>
        <taxon>Octopodiformes</taxon>
        <taxon>Octopoda</taxon>
        <taxon>Incirrata</taxon>
        <taxon>Octopodidae</taxon>
        <taxon>Octopus</taxon>
    </lineage>
</organism>
<protein>
    <submittedName>
        <fullName evidence="1">Uncharacterized protein</fullName>
    </submittedName>
</protein>
<sequence>MQCNMETIIREAKNQGRLEPESFSEVRKGLVQIQFQQSPNNVCPKEEQPGALVFCYPLCESQCP</sequence>
<name>A0A0L8G5W2_OCTBM</name>